<name>A0A1V4HT02_9BACL</name>
<dbReference type="OrthoDB" id="2549976at2"/>
<evidence type="ECO:0000313" key="2">
    <source>
        <dbReference type="Proteomes" id="UP000190626"/>
    </source>
</evidence>
<evidence type="ECO:0000313" key="1">
    <source>
        <dbReference type="EMBL" id="OPH61996.1"/>
    </source>
</evidence>
<reference evidence="2" key="1">
    <citation type="submission" date="2016-07" db="EMBL/GenBank/DDBJ databases">
        <authorList>
            <person name="Florea S."/>
            <person name="Webb J.S."/>
            <person name="Jaromczyk J."/>
            <person name="Schardl C.L."/>
        </authorList>
    </citation>
    <scope>NUCLEOTIDE SEQUENCE [LARGE SCALE GENOMIC DNA]</scope>
    <source>
        <strain evidence="2">CY1</strain>
    </source>
</reference>
<comment type="caution">
    <text evidence="1">The sequence shown here is derived from an EMBL/GenBank/DDBJ whole genome shotgun (WGS) entry which is preliminary data.</text>
</comment>
<sequence length="283" mass="31556">MAIKRFIVLLVGILLVVTGCGTRGIPVIKQELMDKKLSVLMLSSSSLPDTAKQSIDQALQTWRSEHFIAYDWVKDLNTLDDQVTAKLKANPYDYIYVIGNELIASADGLMGQGLSTGKWTLLQSQLDSSGTASTSSDQAAFLKIDAQQIEDLKSNWLQNLLATNVAVEWVTRSDRPIPSAWAPSEEADHIVLLDNNEQWFQQLSFQSKQHAAKWIIFYSPATAAQVQKAKTLNISVIDMSSALSAQLNWTQILDDRLAAMTNHTWQKGSLSYNEKELLELKIK</sequence>
<gene>
    <name evidence="1" type="ORF">BC351_01780</name>
</gene>
<dbReference type="PROSITE" id="PS51257">
    <property type="entry name" value="PROKAR_LIPOPROTEIN"/>
    <property type="match status" value="1"/>
</dbReference>
<dbReference type="EMBL" id="MBTG01000001">
    <property type="protein sequence ID" value="OPH61996.1"/>
    <property type="molecule type" value="Genomic_DNA"/>
</dbReference>
<dbReference type="Proteomes" id="UP000190626">
    <property type="component" value="Unassembled WGS sequence"/>
</dbReference>
<protein>
    <submittedName>
        <fullName evidence="1">Uncharacterized protein</fullName>
    </submittedName>
</protein>
<dbReference type="STRING" id="1469647.BC351_01780"/>
<dbReference type="RefSeq" id="WP_079408993.1">
    <property type="nucleotide sequence ID" value="NZ_MBTG01000001.1"/>
</dbReference>
<dbReference type="AlphaFoldDB" id="A0A1V4HT02"/>
<keyword evidence="2" id="KW-1185">Reference proteome</keyword>
<proteinExistence type="predicted"/>
<organism evidence="1 2">
    <name type="scientific">Paenibacillus ferrarius</name>
    <dbReference type="NCBI Taxonomy" id="1469647"/>
    <lineage>
        <taxon>Bacteria</taxon>
        <taxon>Bacillati</taxon>
        <taxon>Bacillota</taxon>
        <taxon>Bacilli</taxon>
        <taxon>Bacillales</taxon>
        <taxon>Paenibacillaceae</taxon>
        <taxon>Paenibacillus</taxon>
    </lineage>
</organism>
<accession>A0A1V4HT02</accession>